<dbReference type="EMBL" id="CAVNYO010000421">
    <property type="protein sequence ID" value="CAK5278272.1"/>
    <property type="molecule type" value="Genomic_DNA"/>
</dbReference>
<gene>
    <name evidence="2" type="ORF">MYCIT1_LOCUS27562</name>
</gene>
<dbReference type="Proteomes" id="UP001295794">
    <property type="component" value="Unassembled WGS sequence"/>
</dbReference>
<keyword evidence="3" id="KW-1185">Reference proteome</keyword>
<evidence type="ECO:0000313" key="2">
    <source>
        <dbReference type="EMBL" id="CAK5278272.1"/>
    </source>
</evidence>
<evidence type="ECO:0000256" key="1">
    <source>
        <dbReference type="SAM" id="MobiDB-lite"/>
    </source>
</evidence>
<proteinExistence type="predicted"/>
<feature type="compositionally biased region" description="Polar residues" evidence="1">
    <location>
        <begin position="1"/>
        <end position="13"/>
    </location>
</feature>
<accession>A0AAD2HLT8</accession>
<sequence>MRVWTVETNQQFHPTEKTRTKSSLNVSMRPSYRLNAALIPSPLSLFPPLKTKRVICSKPYVTLAT</sequence>
<feature type="region of interest" description="Disordered" evidence="1">
    <location>
        <begin position="1"/>
        <end position="24"/>
    </location>
</feature>
<protein>
    <submittedName>
        <fullName evidence="2">Uncharacterized protein</fullName>
    </submittedName>
</protein>
<name>A0AAD2HLT8_9AGAR</name>
<organism evidence="2 3">
    <name type="scientific">Mycena citricolor</name>
    <dbReference type="NCBI Taxonomy" id="2018698"/>
    <lineage>
        <taxon>Eukaryota</taxon>
        <taxon>Fungi</taxon>
        <taxon>Dikarya</taxon>
        <taxon>Basidiomycota</taxon>
        <taxon>Agaricomycotina</taxon>
        <taxon>Agaricomycetes</taxon>
        <taxon>Agaricomycetidae</taxon>
        <taxon>Agaricales</taxon>
        <taxon>Marasmiineae</taxon>
        <taxon>Mycenaceae</taxon>
        <taxon>Mycena</taxon>
    </lineage>
</organism>
<dbReference type="AlphaFoldDB" id="A0AAD2HLT8"/>
<evidence type="ECO:0000313" key="3">
    <source>
        <dbReference type="Proteomes" id="UP001295794"/>
    </source>
</evidence>
<reference evidence="2" key="1">
    <citation type="submission" date="2023-11" db="EMBL/GenBank/DDBJ databases">
        <authorList>
            <person name="De Vega J J."/>
            <person name="De Vega J J."/>
        </authorList>
    </citation>
    <scope>NUCLEOTIDE SEQUENCE</scope>
</reference>
<comment type="caution">
    <text evidence="2">The sequence shown here is derived from an EMBL/GenBank/DDBJ whole genome shotgun (WGS) entry which is preliminary data.</text>
</comment>